<sequence>MAAATTLENDIINILKIQNEQWATGNAQLYPMEHQDPKDAQTLEFQSLLSSDADPGMIFTHRNIANQVFPDDPNVMSVIAYALHDLGVEHIIVAGHSLCGGVAACIDKHLTQKERADCFEFEAASRWPPRAPLDQWLAPLRDFAESLDTPPTVQQLVEENVRLQVKKLIALPTVQDAWYNVDETLEKADKETKARLQGIHGWWFDVHTGRVRDLNISVHAQDILGAQS</sequence>
<organism evidence="1 2">
    <name type="scientific">Phlebia brevispora</name>
    <dbReference type="NCBI Taxonomy" id="194682"/>
    <lineage>
        <taxon>Eukaryota</taxon>
        <taxon>Fungi</taxon>
        <taxon>Dikarya</taxon>
        <taxon>Basidiomycota</taxon>
        <taxon>Agaricomycotina</taxon>
        <taxon>Agaricomycetes</taxon>
        <taxon>Polyporales</taxon>
        <taxon>Meruliaceae</taxon>
        <taxon>Phlebia</taxon>
    </lineage>
</organism>
<protein>
    <submittedName>
        <fullName evidence="1">Uncharacterized protein</fullName>
    </submittedName>
</protein>
<name>A0ACC1TBW7_9APHY</name>
<evidence type="ECO:0000313" key="2">
    <source>
        <dbReference type="Proteomes" id="UP001148662"/>
    </source>
</evidence>
<gene>
    <name evidence="1" type="ORF">NM688_g1223</name>
</gene>
<keyword evidence="2" id="KW-1185">Reference proteome</keyword>
<proteinExistence type="predicted"/>
<dbReference type="Proteomes" id="UP001148662">
    <property type="component" value="Unassembled WGS sequence"/>
</dbReference>
<accession>A0ACC1TBW7</accession>
<comment type="caution">
    <text evidence="1">The sequence shown here is derived from an EMBL/GenBank/DDBJ whole genome shotgun (WGS) entry which is preliminary data.</text>
</comment>
<dbReference type="EMBL" id="JANHOG010000124">
    <property type="protein sequence ID" value="KAJ3557888.1"/>
    <property type="molecule type" value="Genomic_DNA"/>
</dbReference>
<evidence type="ECO:0000313" key="1">
    <source>
        <dbReference type="EMBL" id="KAJ3557888.1"/>
    </source>
</evidence>
<reference evidence="1" key="1">
    <citation type="submission" date="2022-07" db="EMBL/GenBank/DDBJ databases">
        <title>Genome Sequence of Phlebia brevispora.</title>
        <authorList>
            <person name="Buettner E."/>
        </authorList>
    </citation>
    <scope>NUCLEOTIDE SEQUENCE</scope>
    <source>
        <strain evidence="1">MPL23</strain>
    </source>
</reference>